<sequence length="499" mass="57576">MDPQTAQLFNHPFLSSPHAETRLRDILNLPNEVIRDDFFPFGTKLAEDLNTVYMWAIYLETHGYDSAFLPLVGTERSRYNPIIANAVAQELYEQRIAMHTLCSFHQSQLQTRQQINDRNLALLHRWGAERPVALEDLQEFCHRPLRHTRQISQFPINTYPTAYGFISACTKLPKGDWYLGHRPGDPVIRIDGDPLKGKEQQYWVHWEGVVPFNKAELKQRFIEYVFPNLAKMALAAVSFDPLNRGTHPWVVKMLEAINLEFSHPEAQSKKTLTVRLLHRLWDMRYGDRKEEWPFFLQIQYDCSVTAFREMGFLLNQLKVTNDGIWTTHFWSNCKNLVQRMSGSDIETLATDHHDGTLMLEAFDMVAAGQLDNMVIYTRLNGAKKIQERYDSEGIECIPFERILALRRQFHVPTPLRTQLLLTPSPAVARQPVANTQLPPPAPAPQPIPEEQNQQQPVPSQSAPYAPFLDPDGQITAWLNGLNFFFNQSTYPTTPERRDV</sequence>
<evidence type="ECO:0000256" key="1">
    <source>
        <dbReference type="SAM" id="MobiDB-lite"/>
    </source>
</evidence>
<evidence type="ECO:0000313" key="3">
    <source>
        <dbReference type="Proteomes" id="UP000319160"/>
    </source>
</evidence>
<keyword evidence="3" id="KW-1185">Reference proteome</keyword>
<dbReference type="AlphaFoldDB" id="A0A553IFW5"/>
<gene>
    <name evidence="2" type="ORF">FHL15_000439</name>
</gene>
<feature type="compositionally biased region" description="Low complexity" evidence="1">
    <location>
        <begin position="448"/>
        <end position="466"/>
    </location>
</feature>
<dbReference type="EMBL" id="VFLP01000001">
    <property type="protein sequence ID" value="TRX99097.1"/>
    <property type="molecule type" value="Genomic_DNA"/>
</dbReference>
<feature type="region of interest" description="Disordered" evidence="1">
    <location>
        <begin position="431"/>
        <end position="466"/>
    </location>
</feature>
<comment type="caution">
    <text evidence="2">The sequence shown here is derived from an EMBL/GenBank/DDBJ whole genome shotgun (WGS) entry which is preliminary data.</text>
</comment>
<name>A0A553IFW5_9PEZI</name>
<evidence type="ECO:0000313" key="2">
    <source>
        <dbReference type="EMBL" id="TRX99097.1"/>
    </source>
</evidence>
<reference evidence="3" key="1">
    <citation type="submission" date="2019-06" db="EMBL/GenBank/DDBJ databases">
        <title>Draft genome sequence of the griseofulvin-producing fungus Xylaria cubensis strain G536.</title>
        <authorList>
            <person name="Mead M.E."/>
            <person name="Raja H.A."/>
            <person name="Steenwyk J.L."/>
            <person name="Knowles S.L."/>
            <person name="Oberlies N.H."/>
            <person name="Rokas A."/>
        </authorList>
    </citation>
    <scope>NUCLEOTIDE SEQUENCE [LARGE SCALE GENOMIC DNA]</scope>
    <source>
        <strain evidence="3">G536</strain>
    </source>
</reference>
<feature type="compositionally biased region" description="Pro residues" evidence="1">
    <location>
        <begin position="437"/>
        <end position="447"/>
    </location>
</feature>
<protein>
    <submittedName>
        <fullName evidence="2">Uncharacterized protein</fullName>
    </submittedName>
</protein>
<organism evidence="2 3">
    <name type="scientific">Xylaria flabelliformis</name>
    <dbReference type="NCBI Taxonomy" id="2512241"/>
    <lineage>
        <taxon>Eukaryota</taxon>
        <taxon>Fungi</taxon>
        <taxon>Dikarya</taxon>
        <taxon>Ascomycota</taxon>
        <taxon>Pezizomycotina</taxon>
        <taxon>Sordariomycetes</taxon>
        <taxon>Xylariomycetidae</taxon>
        <taxon>Xylariales</taxon>
        <taxon>Xylariaceae</taxon>
        <taxon>Xylaria</taxon>
    </lineage>
</organism>
<dbReference type="Proteomes" id="UP000319160">
    <property type="component" value="Unassembled WGS sequence"/>
</dbReference>
<dbReference type="OrthoDB" id="4742917at2759"/>
<accession>A0A553IFW5</accession>
<proteinExistence type="predicted"/>